<accession>A0A8H3HPU1</accession>
<keyword evidence="3" id="KW-0285">Flavoprotein</keyword>
<evidence type="ECO:0000256" key="3">
    <source>
        <dbReference type="ARBA" id="ARBA00022630"/>
    </source>
</evidence>
<dbReference type="GO" id="GO:0071949">
    <property type="term" value="F:FAD binding"/>
    <property type="evidence" value="ECO:0007669"/>
    <property type="project" value="InterPro"/>
</dbReference>
<evidence type="ECO:0000256" key="4">
    <source>
        <dbReference type="ARBA" id="ARBA00022827"/>
    </source>
</evidence>
<dbReference type="InterPro" id="IPR006093">
    <property type="entry name" value="Oxy_OxRdtase_FAD_BS"/>
</dbReference>
<dbReference type="InterPro" id="IPR016166">
    <property type="entry name" value="FAD-bd_PCMH"/>
</dbReference>
<dbReference type="Pfam" id="PF08031">
    <property type="entry name" value="BBE"/>
    <property type="match status" value="1"/>
</dbReference>
<comment type="caution">
    <text evidence="8">The sequence shown here is derived from an EMBL/GenBank/DDBJ whole genome shotgun (WGS) entry which is preliminary data.</text>
</comment>
<keyword evidence="6" id="KW-0472">Membrane</keyword>
<dbReference type="InterPro" id="IPR050416">
    <property type="entry name" value="FAD-linked_Oxidoreductase"/>
</dbReference>
<dbReference type="AlphaFoldDB" id="A0A8H3HPU1"/>
<evidence type="ECO:0000256" key="1">
    <source>
        <dbReference type="ARBA" id="ARBA00001974"/>
    </source>
</evidence>
<feature type="transmembrane region" description="Helical" evidence="6">
    <location>
        <begin position="46"/>
        <end position="64"/>
    </location>
</feature>
<proteinExistence type="inferred from homology"/>
<dbReference type="EMBL" id="CAJNJQ010001955">
    <property type="protein sequence ID" value="CAE7156160.1"/>
    <property type="molecule type" value="Genomic_DNA"/>
</dbReference>
<comment type="similarity">
    <text evidence="2">Belongs to the oxygen-dependent FAD-linked oxidoreductase family.</text>
</comment>
<dbReference type="InterPro" id="IPR012951">
    <property type="entry name" value="BBE"/>
</dbReference>
<evidence type="ECO:0000256" key="2">
    <source>
        <dbReference type="ARBA" id="ARBA00005466"/>
    </source>
</evidence>
<evidence type="ECO:0000256" key="6">
    <source>
        <dbReference type="SAM" id="Phobius"/>
    </source>
</evidence>
<dbReference type="PANTHER" id="PTHR42973">
    <property type="entry name" value="BINDING OXIDOREDUCTASE, PUTATIVE (AFU_ORTHOLOGUE AFUA_1G17690)-RELATED"/>
    <property type="match status" value="1"/>
</dbReference>
<comment type="cofactor">
    <cofactor evidence="1">
        <name>FAD</name>
        <dbReference type="ChEBI" id="CHEBI:57692"/>
    </cofactor>
</comment>
<dbReference type="PROSITE" id="PS00862">
    <property type="entry name" value="OX2_COVAL_FAD"/>
    <property type="match status" value="1"/>
</dbReference>
<dbReference type="PROSITE" id="PS51387">
    <property type="entry name" value="FAD_PCMH"/>
    <property type="match status" value="1"/>
</dbReference>
<keyword evidence="6" id="KW-1133">Transmembrane helix</keyword>
<organism evidence="8 9">
    <name type="scientific">Rhizoctonia solani</name>
    <dbReference type="NCBI Taxonomy" id="456999"/>
    <lineage>
        <taxon>Eukaryota</taxon>
        <taxon>Fungi</taxon>
        <taxon>Dikarya</taxon>
        <taxon>Basidiomycota</taxon>
        <taxon>Agaricomycotina</taxon>
        <taxon>Agaricomycetes</taxon>
        <taxon>Cantharellales</taxon>
        <taxon>Ceratobasidiaceae</taxon>
        <taxon>Rhizoctonia</taxon>
    </lineage>
</organism>
<feature type="non-terminal residue" evidence="8">
    <location>
        <position position="1"/>
    </location>
</feature>
<keyword evidence="4" id="KW-0274">FAD</keyword>
<dbReference type="Proteomes" id="UP000663827">
    <property type="component" value="Unassembled WGS sequence"/>
</dbReference>
<evidence type="ECO:0000313" key="8">
    <source>
        <dbReference type="EMBL" id="CAE7156160.1"/>
    </source>
</evidence>
<evidence type="ECO:0000259" key="7">
    <source>
        <dbReference type="PROSITE" id="PS51387"/>
    </source>
</evidence>
<keyword evidence="6" id="KW-0812">Transmembrane</keyword>
<dbReference type="InterPro" id="IPR036318">
    <property type="entry name" value="FAD-bd_PCMH-like_sf"/>
</dbReference>
<dbReference type="InterPro" id="IPR016169">
    <property type="entry name" value="FAD-bd_PCMH_sub2"/>
</dbReference>
<reference evidence="8" key="1">
    <citation type="submission" date="2021-01" db="EMBL/GenBank/DDBJ databases">
        <authorList>
            <person name="Kaushik A."/>
        </authorList>
    </citation>
    <scope>NUCLEOTIDE SEQUENCE</scope>
    <source>
        <strain evidence="8">AG5</strain>
    </source>
</reference>
<dbReference type="Gene3D" id="3.30.465.10">
    <property type="match status" value="1"/>
</dbReference>
<feature type="domain" description="FAD-binding PCMH-type" evidence="7">
    <location>
        <begin position="103"/>
        <end position="271"/>
    </location>
</feature>
<sequence>AKVQNYFMVCHVALRDIASIRNEWLMIIPVMSDIVLHRRTYQLKRTFSIFLAALALISGTPSAAERRSAFVSCLEKSGPNNAVLTPLSTGYNDSRNANTNKRLSYFPAAIVFPSKPQDVQKYVKCAAAYGVAVVGRSGGHSYASYGVGGQNGSLVVDLSKLKAVSFDGRGNANIQTGNRLGDIAQALWDNGQRALPHGVGSGGHPAFGGFGPFSRVAGLLHDHITAAEVVLADGRLITASAKKNADLFWALRGAGASYGIVTQWTYATLPAPPSVITYKISYDVLKAPRVRERLVKWQDIALSAPDSLSAICTIGHGMEGFGDNFYLEFRGTYYGTQAEFDALTSNWTTILSPGVLIALSGSFATNETQPQQNFFTKSLFTKSALTSVQWDSLFAYIGNEGTVAPVDWYIEVDCWGGGVSKQAPDTTSFAHRDALLSFQFYGGLITPDAQYPTGGIPFVNGLLNSIDPDPQAAYSNYVDPTLTPAQWKLQYYGVHYPRLAAVKRAVDPKNVFRFPQSIGLQ</sequence>
<protein>
    <recommendedName>
        <fullName evidence="7">FAD-binding PCMH-type domain-containing protein</fullName>
    </recommendedName>
</protein>
<dbReference type="InterPro" id="IPR006094">
    <property type="entry name" value="Oxid_FAD_bind_N"/>
</dbReference>
<dbReference type="Gene3D" id="3.40.462.20">
    <property type="match status" value="1"/>
</dbReference>
<dbReference type="SUPFAM" id="SSF56176">
    <property type="entry name" value="FAD-binding/transporter-associated domain-like"/>
    <property type="match status" value="1"/>
</dbReference>
<keyword evidence="5" id="KW-0560">Oxidoreductase</keyword>
<evidence type="ECO:0000313" key="9">
    <source>
        <dbReference type="Proteomes" id="UP000663827"/>
    </source>
</evidence>
<gene>
    <name evidence="8" type="ORF">RDB_LOCUS94119</name>
</gene>
<name>A0A8H3HPU1_9AGAM</name>
<dbReference type="Pfam" id="PF01565">
    <property type="entry name" value="FAD_binding_4"/>
    <property type="match status" value="1"/>
</dbReference>
<dbReference type="PANTHER" id="PTHR42973:SF39">
    <property type="entry name" value="FAD-BINDING PCMH-TYPE DOMAIN-CONTAINING PROTEIN"/>
    <property type="match status" value="1"/>
</dbReference>
<dbReference type="GO" id="GO:0016491">
    <property type="term" value="F:oxidoreductase activity"/>
    <property type="evidence" value="ECO:0007669"/>
    <property type="project" value="UniProtKB-KW"/>
</dbReference>
<evidence type="ECO:0000256" key="5">
    <source>
        <dbReference type="ARBA" id="ARBA00023002"/>
    </source>
</evidence>